<organism evidence="3 4">
    <name type="scientific">Actinomyces graevenitzii</name>
    <dbReference type="NCBI Taxonomy" id="55565"/>
    <lineage>
        <taxon>Bacteria</taxon>
        <taxon>Bacillati</taxon>
        <taxon>Actinomycetota</taxon>
        <taxon>Actinomycetes</taxon>
        <taxon>Actinomycetales</taxon>
        <taxon>Actinomycetaceae</taxon>
        <taxon>Actinomyces</taxon>
    </lineage>
</organism>
<dbReference type="PROSITE" id="PS51462">
    <property type="entry name" value="NUDIX"/>
    <property type="match status" value="1"/>
</dbReference>
<dbReference type="GO" id="GO:0016787">
    <property type="term" value="F:hydrolase activity"/>
    <property type="evidence" value="ECO:0007669"/>
    <property type="project" value="UniProtKB-KW"/>
</dbReference>
<gene>
    <name evidence="3" type="ORF">M3I41_02330</name>
</gene>
<dbReference type="Proteomes" id="UP000830236">
    <property type="component" value="Chromosome"/>
</dbReference>
<evidence type="ECO:0000313" key="4">
    <source>
        <dbReference type="Proteomes" id="UP000830236"/>
    </source>
</evidence>
<dbReference type="Pfam" id="PF00293">
    <property type="entry name" value="NUDIX"/>
    <property type="match status" value="1"/>
</dbReference>
<dbReference type="SUPFAM" id="SSF55811">
    <property type="entry name" value="Nudix"/>
    <property type="match status" value="1"/>
</dbReference>
<dbReference type="AlphaFoldDB" id="A0A929RXZ6"/>
<sequence length="161" mass="17700">MFAAHNALIPAVYIMLVRPGQAGAEILLQLRQGTGFMDEHWACGVAGHLEYGEQPAQGALRECLEEIGLQLEPQDLQPFQAVHRMHSDQPIDQRADFFFLCRHWQGQPRLAEPDKAAALAWFPLADLPSPLVPHEGAVIARLAAFINDDVAPAPFAVYPAS</sequence>
<dbReference type="KEGG" id="agh:M3I41_02330"/>
<dbReference type="InterPro" id="IPR015797">
    <property type="entry name" value="NUDIX_hydrolase-like_dom_sf"/>
</dbReference>
<dbReference type="PANTHER" id="PTHR43046">
    <property type="entry name" value="GDP-MANNOSE MANNOSYL HYDROLASE"/>
    <property type="match status" value="1"/>
</dbReference>
<dbReference type="Gene3D" id="3.90.79.10">
    <property type="entry name" value="Nucleoside Triphosphate Pyrophosphohydrolase"/>
    <property type="match status" value="1"/>
</dbReference>
<dbReference type="InterPro" id="IPR000086">
    <property type="entry name" value="NUDIX_hydrolase_dom"/>
</dbReference>
<evidence type="ECO:0000313" key="3">
    <source>
        <dbReference type="EMBL" id="UQF80135.1"/>
    </source>
</evidence>
<evidence type="ECO:0000256" key="2">
    <source>
        <dbReference type="ARBA" id="ARBA00022801"/>
    </source>
</evidence>
<comment type="cofactor">
    <cofactor evidence="1">
        <name>Mg(2+)</name>
        <dbReference type="ChEBI" id="CHEBI:18420"/>
    </cofactor>
</comment>
<protein>
    <submittedName>
        <fullName evidence="3">NUDIX domain-containing protein</fullName>
    </submittedName>
</protein>
<accession>A0A929RXZ6</accession>
<dbReference type="EMBL" id="CP097095">
    <property type="protein sequence ID" value="UQF80135.1"/>
    <property type="molecule type" value="Genomic_DNA"/>
</dbReference>
<keyword evidence="2" id="KW-0378">Hydrolase</keyword>
<dbReference type="CDD" id="cd04683">
    <property type="entry name" value="NUDIX_Hydrolase"/>
    <property type="match status" value="1"/>
</dbReference>
<dbReference type="PANTHER" id="PTHR43046:SF16">
    <property type="entry name" value="ADP-RIBOSE PYROPHOSPHATASE YJHB-RELATED"/>
    <property type="match status" value="1"/>
</dbReference>
<reference evidence="3" key="1">
    <citation type="submission" date="2022-05" db="EMBL/GenBank/DDBJ databases">
        <title>Using nanopore sequencing to obtain complete genomes from saliva samples.</title>
        <authorList>
            <person name="Baker J.L."/>
        </authorList>
    </citation>
    <scope>NUCLEOTIDE SEQUENCE</scope>
    <source>
        <strain evidence="3">JCVI-JB-Ag32</strain>
    </source>
</reference>
<proteinExistence type="predicted"/>
<evidence type="ECO:0000256" key="1">
    <source>
        <dbReference type="ARBA" id="ARBA00001946"/>
    </source>
</evidence>
<name>A0A929RXZ6_9ACTO</name>